<dbReference type="Proteomes" id="UP000824120">
    <property type="component" value="Chromosome 3"/>
</dbReference>
<evidence type="ECO:0000313" key="2">
    <source>
        <dbReference type="Proteomes" id="UP000824120"/>
    </source>
</evidence>
<dbReference type="PANTHER" id="PTHR33180">
    <property type="entry name" value="PHOTOSYSTEM II CP43 REACTION CENTER PROTEIN"/>
    <property type="match status" value="1"/>
</dbReference>
<organism evidence="1 2">
    <name type="scientific">Solanum commersonii</name>
    <name type="common">Commerson's wild potato</name>
    <name type="synonym">Commerson's nightshade</name>
    <dbReference type="NCBI Taxonomy" id="4109"/>
    <lineage>
        <taxon>Eukaryota</taxon>
        <taxon>Viridiplantae</taxon>
        <taxon>Streptophyta</taxon>
        <taxon>Embryophyta</taxon>
        <taxon>Tracheophyta</taxon>
        <taxon>Spermatophyta</taxon>
        <taxon>Magnoliopsida</taxon>
        <taxon>eudicotyledons</taxon>
        <taxon>Gunneridae</taxon>
        <taxon>Pentapetalae</taxon>
        <taxon>asterids</taxon>
        <taxon>lamiids</taxon>
        <taxon>Solanales</taxon>
        <taxon>Solanaceae</taxon>
        <taxon>Solanoideae</taxon>
        <taxon>Solaneae</taxon>
        <taxon>Solanum</taxon>
    </lineage>
</organism>
<dbReference type="OrthoDB" id="1306244at2759"/>
<keyword evidence="2" id="KW-1185">Reference proteome</keyword>
<dbReference type="PANTHER" id="PTHR33180:SF31">
    <property type="entry name" value="POLYPROTEIN PROTEIN"/>
    <property type="match status" value="1"/>
</dbReference>
<sequence>MGLIIEHEMAIRAKQRQTSFPFSVLITELCRRVGVPWDATRDIEVTPSSSIDIQHIEAEYTREEADRRRAALRTRITQAVILKVGYLAKSADVRATRLEAIVPWMIESSILAALNPLRTFIDDLTDVDYLKSTDFTSLLEATNDVDAPETFEIPPDTTGD</sequence>
<comment type="caution">
    <text evidence="1">The sequence shown here is derived from an EMBL/GenBank/DDBJ whole genome shotgun (WGS) entry which is preliminary data.</text>
</comment>
<accession>A0A9J5ZSL5</accession>
<evidence type="ECO:0000313" key="1">
    <source>
        <dbReference type="EMBL" id="KAG5615176.1"/>
    </source>
</evidence>
<dbReference type="AlphaFoldDB" id="A0A9J5ZSL5"/>
<proteinExistence type="predicted"/>
<reference evidence="1 2" key="1">
    <citation type="submission" date="2020-09" db="EMBL/GenBank/DDBJ databases">
        <title>De no assembly of potato wild relative species, Solanum commersonii.</title>
        <authorList>
            <person name="Cho K."/>
        </authorList>
    </citation>
    <scope>NUCLEOTIDE SEQUENCE [LARGE SCALE GENOMIC DNA]</scope>
    <source>
        <strain evidence="1">LZ3.2</strain>
        <tissue evidence="1">Leaf</tissue>
    </source>
</reference>
<name>A0A9J5ZSL5_SOLCO</name>
<gene>
    <name evidence="1" type="ORF">H5410_015000</name>
</gene>
<protein>
    <submittedName>
        <fullName evidence="1">Uncharacterized protein</fullName>
    </submittedName>
</protein>
<dbReference type="EMBL" id="JACXVP010000003">
    <property type="protein sequence ID" value="KAG5615176.1"/>
    <property type="molecule type" value="Genomic_DNA"/>
</dbReference>